<name>A0A0D0A6Y4_9AGAM</name>
<feature type="region of interest" description="Disordered" evidence="1">
    <location>
        <begin position="30"/>
        <end position="58"/>
    </location>
</feature>
<dbReference type="HOGENOM" id="CLU_1886566_0_0_1"/>
<dbReference type="InterPro" id="IPR029058">
    <property type="entry name" value="AB_hydrolase_fold"/>
</dbReference>
<keyword evidence="3" id="KW-1185">Reference proteome</keyword>
<dbReference type="OrthoDB" id="3260812at2759"/>
<dbReference type="SUPFAM" id="SSF53474">
    <property type="entry name" value="alpha/beta-Hydrolases"/>
    <property type="match status" value="1"/>
</dbReference>
<accession>A0A0D0A6Y4</accession>
<evidence type="ECO:0000256" key="1">
    <source>
        <dbReference type="SAM" id="MobiDB-lite"/>
    </source>
</evidence>
<organism evidence="2 3">
    <name type="scientific">Pisolithus microcarpus 441</name>
    <dbReference type="NCBI Taxonomy" id="765257"/>
    <lineage>
        <taxon>Eukaryota</taxon>
        <taxon>Fungi</taxon>
        <taxon>Dikarya</taxon>
        <taxon>Basidiomycota</taxon>
        <taxon>Agaricomycotina</taxon>
        <taxon>Agaricomycetes</taxon>
        <taxon>Agaricomycetidae</taxon>
        <taxon>Boletales</taxon>
        <taxon>Sclerodermatineae</taxon>
        <taxon>Pisolithaceae</taxon>
        <taxon>Pisolithus</taxon>
    </lineage>
</organism>
<dbReference type="EMBL" id="KN833694">
    <property type="protein sequence ID" value="KIK27818.1"/>
    <property type="molecule type" value="Genomic_DNA"/>
</dbReference>
<evidence type="ECO:0000313" key="2">
    <source>
        <dbReference type="EMBL" id="KIK27818.1"/>
    </source>
</evidence>
<dbReference type="STRING" id="765257.A0A0D0A6Y4"/>
<gene>
    <name evidence="2" type="ORF">PISMIDRAFT_142403</name>
</gene>
<protein>
    <submittedName>
        <fullName evidence="2">Uncharacterized protein</fullName>
    </submittedName>
</protein>
<reference evidence="3" key="2">
    <citation type="submission" date="2015-01" db="EMBL/GenBank/DDBJ databases">
        <title>Evolutionary Origins and Diversification of the Mycorrhizal Mutualists.</title>
        <authorList>
            <consortium name="DOE Joint Genome Institute"/>
            <consortium name="Mycorrhizal Genomics Consortium"/>
            <person name="Kohler A."/>
            <person name="Kuo A."/>
            <person name="Nagy L.G."/>
            <person name="Floudas D."/>
            <person name="Copeland A."/>
            <person name="Barry K.W."/>
            <person name="Cichocki N."/>
            <person name="Veneault-Fourrey C."/>
            <person name="LaButti K."/>
            <person name="Lindquist E.A."/>
            <person name="Lipzen A."/>
            <person name="Lundell T."/>
            <person name="Morin E."/>
            <person name="Murat C."/>
            <person name="Riley R."/>
            <person name="Ohm R."/>
            <person name="Sun H."/>
            <person name="Tunlid A."/>
            <person name="Henrissat B."/>
            <person name="Grigoriev I.V."/>
            <person name="Hibbett D.S."/>
            <person name="Martin F."/>
        </authorList>
    </citation>
    <scope>NUCLEOTIDE SEQUENCE [LARGE SCALE GENOMIC DNA]</scope>
    <source>
        <strain evidence="3">441</strain>
    </source>
</reference>
<reference evidence="2 3" key="1">
    <citation type="submission" date="2014-04" db="EMBL/GenBank/DDBJ databases">
        <authorList>
            <consortium name="DOE Joint Genome Institute"/>
            <person name="Kuo A."/>
            <person name="Kohler A."/>
            <person name="Costa M.D."/>
            <person name="Nagy L.G."/>
            <person name="Floudas D."/>
            <person name="Copeland A."/>
            <person name="Barry K.W."/>
            <person name="Cichocki N."/>
            <person name="Veneault-Fourrey C."/>
            <person name="LaButti K."/>
            <person name="Lindquist E.A."/>
            <person name="Lipzen A."/>
            <person name="Lundell T."/>
            <person name="Morin E."/>
            <person name="Murat C."/>
            <person name="Sun H."/>
            <person name="Tunlid A."/>
            <person name="Henrissat B."/>
            <person name="Grigoriev I.V."/>
            <person name="Hibbett D.S."/>
            <person name="Martin F."/>
            <person name="Nordberg H.P."/>
            <person name="Cantor M.N."/>
            <person name="Hua S.X."/>
        </authorList>
    </citation>
    <scope>NUCLEOTIDE SEQUENCE [LARGE SCALE GENOMIC DNA]</scope>
    <source>
        <strain evidence="2 3">441</strain>
    </source>
</reference>
<dbReference type="Proteomes" id="UP000054018">
    <property type="component" value="Unassembled WGS sequence"/>
</dbReference>
<sequence length="135" mass="14916">MPILMLSGERDGVVPPRHMKELWEIASRRQGTMVDGRSGNGDVRVESGGQDGDLSPEVGNGRSKFVKFPYGGHNDTFVQADYWPTVVDFVKSPMTLQGIDNSLCMTLFPSSRYKSRHAGPMSIGQYYAVARCTEV</sequence>
<proteinExistence type="predicted"/>
<dbReference type="AlphaFoldDB" id="A0A0D0A6Y4"/>
<evidence type="ECO:0000313" key="3">
    <source>
        <dbReference type="Proteomes" id="UP000054018"/>
    </source>
</evidence>